<keyword evidence="6 8" id="KW-1133">Transmembrane helix</keyword>
<reference evidence="10" key="1">
    <citation type="journal article" date="2018" name="Nat. Genet.">
        <title>Extensive intraspecific gene order and gene structural variations between Mo17 and other maize genomes.</title>
        <authorList>
            <person name="Sun S."/>
            <person name="Zhou Y."/>
            <person name="Chen J."/>
            <person name="Shi J."/>
            <person name="Zhao H."/>
            <person name="Zhao H."/>
            <person name="Song W."/>
            <person name="Zhang M."/>
            <person name="Cui Y."/>
            <person name="Dong X."/>
            <person name="Liu H."/>
            <person name="Ma X."/>
            <person name="Jiao Y."/>
            <person name="Wang B."/>
            <person name="Wei X."/>
            <person name="Stein J.C."/>
            <person name="Glaubitz J.C."/>
            <person name="Lu F."/>
            <person name="Yu G."/>
            <person name="Liang C."/>
            <person name="Fengler K."/>
            <person name="Li B."/>
            <person name="Rafalski A."/>
            <person name="Schnable P.S."/>
            <person name="Ware D.H."/>
            <person name="Buckler E.S."/>
            <person name="Lai J."/>
        </authorList>
    </citation>
    <scope>NUCLEOTIDE SEQUENCE [LARGE SCALE GENOMIC DNA]</scope>
    <source>
        <tissue evidence="10">Seedling</tissue>
    </source>
</reference>
<dbReference type="NCBIfam" id="TIGR01569">
    <property type="entry name" value="A_tha_TIGR01569"/>
    <property type="match status" value="1"/>
</dbReference>
<evidence type="ECO:0000256" key="7">
    <source>
        <dbReference type="ARBA" id="ARBA00023136"/>
    </source>
</evidence>
<evidence type="ECO:0000256" key="2">
    <source>
        <dbReference type="ARBA" id="ARBA00007651"/>
    </source>
</evidence>
<keyword evidence="4 8" id="KW-1003">Cell membrane</keyword>
<feature type="domain" description="Casparian strip membrane protein" evidence="9">
    <location>
        <begin position="33"/>
        <end position="193"/>
    </location>
</feature>
<protein>
    <recommendedName>
        <fullName evidence="8">CASP-like protein</fullName>
    </recommendedName>
</protein>
<gene>
    <name evidence="10" type="primary">Sb01g044070</name>
    <name evidence="10" type="ORF">Zm00014a_016183</name>
</gene>
<evidence type="ECO:0000256" key="4">
    <source>
        <dbReference type="ARBA" id="ARBA00022475"/>
    </source>
</evidence>
<comment type="similarity">
    <text evidence="2 8">Belongs to the Casparian strip membrane proteins (CASP) family.</text>
</comment>
<proteinExistence type="inferred from homology"/>
<feature type="transmembrane region" description="Helical" evidence="8">
    <location>
        <begin position="80"/>
        <end position="97"/>
    </location>
</feature>
<dbReference type="EMBL" id="NCVQ01000001">
    <property type="protein sequence ID" value="PWZ54737.1"/>
    <property type="molecule type" value="Genomic_DNA"/>
</dbReference>
<dbReference type="PANTHER" id="PTHR33573">
    <property type="entry name" value="CASP-LIKE PROTEIN 4A4"/>
    <property type="match status" value="1"/>
</dbReference>
<dbReference type="AlphaFoldDB" id="A0A317Y7S8"/>
<dbReference type="InterPro" id="IPR006459">
    <property type="entry name" value="CASP/CASPL"/>
</dbReference>
<organism evidence="10">
    <name type="scientific">Zea mays</name>
    <name type="common">Maize</name>
    <dbReference type="NCBI Taxonomy" id="4577"/>
    <lineage>
        <taxon>Eukaryota</taxon>
        <taxon>Viridiplantae</taxon>
        <taxon>Streptophyta</taxon>
        <taxon>Embryophyta</taxon>
        <taxon>Tracheophyta</taxon>
        <taxon>Spermatophyta</taxon>
        <taxon>Magnoliopsida</taxon>
        <taxon>Liliopsida</taxon>
        <taxon>Poales</taxon>
        <taxon>Poaceae</taxon>
        <taxon>PACMAD clade</taxon>
        <taxon>Panicoideae</taxon>
        <taxon>Andropogonodae</taxon>
        <taxon>Andropogoneae</taxon>
        <taxon>Tripsacinae</taxon>
        <taxon>Zea</taxon>
    </lineage>
</organism>
<evidence type="ECO:0000256" key="5">
    <source>
        <dbReference type="ARBA" id="ARBA00022692"/>
    </source>
</evidence>
<comment type="subunit">
    <text evidence="3 8">Homodimer and heterodimers.</text>
</comment>
<feature type="transmembrane region" description="Helical" evidence="8">
    <location>
        <begin position="40"/>
        <end position="59"/>
    </location>
</feature>
<evidence type="ECO:0000256" key="8">
    <source>
        <dbReference type="RuleBase" id="RU361233"/>
    </source>
</evidence>
<evidence type="ECO:0000256" key="6">
    <source>
        <dbReference type="ARBA" id="ARBA00022989"/>
    </source>
</evidence>
<accession>A0A317Y7S8</accession>
<dbReference type="Pfam" id="PF04535">
    <property type="entry name" value="CASP_dom"/>
    <property type="match status" value="1"/>
</dbReference>
<evidence type="ECO:0000259" key="9">
    <source>
        <dbReference type="Pfam" id="PF04535"/>
    </source>
</evidence>
<dbReference type="Proteomes" id="UP000251960">
    <property type="component" value="Chromosome 1"/>
</dbReference>
<feature type="transmembrane region" description="Helical" evidence="8">
    <location>
        <begin position="103"/>
        <end position="123"/>
    </location>
</feature>
<dbReference type="ExpressionAtlas" id="A0A317Y7S8">
    <property type="expression patterns" value="baseline and differential"/>
</dbReference>
<dbReference type="PANTHER" id="PTHR33573:SF64">
    <property type="entry name" value="CASP-LIKE PROTEIN 2B1"/>
    <property type="match status" value="1"/>
</dbReference>
<comment type="subcellular location">
    <subcellularLocation>
        <location evidence="1 8">Cell membrane</location>
        <topology evidence="1 8">Multi-pass membrane protein</topology>
    </subcellularLocation>
</comment>
<evidence type="ECO:0000313" key="10">
    <source>
        <dbReference type="EMBL" id="PWZ54737.1"/>
    </source>
</evidence>
<sequence length="217" mass="22800">MNHGGGADNGVSPGNVPVCYYGAAGRVPAALERRVRAAELFMRCAACGLAVLAAALLGADRQTRTFFSVEKAARFTDMQSLVFLVIANGMAACYSLLQGGRCLVSILTGGGVLINRPMAWAIFSCDQASISIIIIIVAVMAYFTISAVAVAMEAAMIGKYGSQQFQWMKTCHLYKRFCAQAGGAVACAVAASLNMVGVSLVSAFNLFRLYGSGKGRK</sequence>
<feature type="transmembrane region" description="Helical" evidence="8">
    <location>
        <begin position="183"/>
        <end position="207"/>
    </location>
</feature>
<comment type="caution">
    <text evidence="10">The sequence shown here is derived from an EMBL/GenBank/DDBJ whole genome shotgun (WGS) entry which is preliminary data.</text>
</comment>
<evidence type="ECO:0000256" key="3">
    <source>
        <dbReference type="ARBA" id="ARBA00011489"/>
    </source>
</evidence>
<name>A0A317Y7S8_MAIZE</name>
<feature type="transmembrane region" description="Helical" evidence="8">
    <location>
        <begin position="130"/>
        <end position="152"/>
    </location>
</feature>
<dbReference type="InterPro" id="IPR006702">
    <property type="entry name" value="CASP_dom"/>
</dbReference>
<keyword evidence="7 8" id="KW-0472">Membrane</keyword>
<comment type="caution">
    <text evidence="8">Lacks conserved residue(s) required for the propagation of feature annotation.</text>
</comment>
<keyword evidence="5 8" id="KW-0812">Transmembrane</keyword>
<evidence type="ECO:0000256" key="1">
    <source>
        <dbReference type="ARBA" id="ARBA00004651"/>
    </source>
</evidence>
<dbReference type="GO" id="GO:0005886">
    <property type="term" value="C:plasma membrane"/>
    <property type="evidence" value="ECO:0007669"/>
    <property type="project" value="UniProtKB-SubCell"/>
</dbReference>